<feature type="transmembrane region" description="Helical" evidence="1">
    <location>
        <begin position="53"/>
        <end position="76"/>
    </location>
</feature>
<feature type="transmembrane region" description="Helical" evidence="1">
    <location>
        <begin position="137"/>
        <end position="153"/>
    </location>
</feature>
<evidence type="ECO:0000313" key="2">
    <source>
        <dbReference type="EMBL" id="EWT06977.1"/>
    </source>
</evidence>
<dbReference type="EMBL" id="AWQS01000026">
    <property type="protein sequence ID" value="EWT06977.1"/>
    <property type="molecule type" value="Genomic_DNA"/>
</dbReference>
<dbReference type="Proteomes" id="UP000019494">
    <property type="component" value="Unassembled WGS sequence"/>
</dbReference>
<sequence length="578" mass="60868">MWQGTRGLDLTDEGFYLNSISRPWDDHSSILLFGYAYHPLYLLFGGDIVMLRWAGLLITTLAVTLLAWVALGTPALVGGRPVPRKLRAVASVGLGALSPLSLVQFPLTPSYNSLTEQALALAATGLIVGLSRKGRRATAGWVLLGVAAWLTFLGKPTSAAAFAALVLPAVALLLRRSPLRIMRGLATALAGCLAAVAATLILSRLPPAAFLEVLANGLQTSAALEGHSDLVRWDEIPLSKAFYLALLAVVGLAVLGSAAYGRVRLRERWFRQAVVASMLLLGSAVLILEILALWRAHGLLPMAYLYGPATALGGALLALLCVLCSTAWQHVRRRPARAAPSGRDAVLTRMVLLLVLTLLPAVYAFGTNNNLWSSQGRAAAFPAIAVAALMAGRPTALLAIPLSGLLFLTPLQTASVLSPYRYPSLLSATAVTQLGSDGTVGLTPVDSARLARVRAIPRRVGLQPGTPIVDLTGDSPGYIHLLGGRAVGQAWIIGGYPGSNAAASLALAHDRCELDGAWVLAGVGQPRGIEESVLHEFGLDLHRDFRPVANFERLASGGSRPPTEIYAPTRAIAQPGCS</sequence>
<protein>
    <recommendedName>
        <fullName evidence="4">Glycosyltransferase RgtA/B/C/D-like domain-containing protein</fullName>
    </recommendedName>
</protein>
<gene>
    <name evidence="2" type="ORF">N864_07060</name>
</gene>
<feature type="transmembrane region" description="Helical" evidence="1">
    <location>
        <begin position="159"/>
        <end position="174"/>
    </location>
</feature>
<feature type="transmembrane region" description="Helical" evidence="1">
    <location>
        <begin position="273"/>
        <end position="294"/>
    </location>
</feature>
<feature type="transmembrane region" description="Helical" evidence="1">
    <location>
        <begin position="181"/>
        <end position="202"/>
    </location>
</feature>
<evidence type="ECO:0008006" key="4">
    <source>
        <dbReference type="Google" id="ProtNLM"/>
    </source>
</evidence>
<keyword evidence="3" id="KW-1185">Reference proteome</keyword>
<keyword evidence="1" id="KW-0812">Transmembrane</keyword>
<name>W9GPI1_9MICO</name>
<feature type="transmembrane region" description="Helical" evidence="1">
    <location>
        <begin position="241"/>
        <end position="261"/>
    </location>
</feature>
<proteinExistence type="predicted"/>
<keyword evidence="1" id="KW-0472">Membrane</keyword>
<organism evidence="2 3">
    <name type="scientific">Intrasporangium chromatireducens Q5-1</name>
    <dbReference type="NCBI Taxonomy" id="584657"/>
    <lineage>
        <taxon>Bacteria</taxon>
        <taxon>Bacillati</taxon>
        <taxon>Actinomycetota</taxon>
        <taxon>Actinomycetes</taxon>
        <taxon>Micrococcales</taxon>
        <taxon>Intrasporangiaceae</taxon>
        <taxon>Intrasporangium</taxon>
    </lineage>
</organism>
<accession>W9GPI1</accession>
<dbReference type="AlphaFoldDB" id="W9GPI1"/>
<feature type="transmembrane region" description="Helical" evidence="1">
    <location>
        <begin position="346"/>
        <end position="366"/>
    </location>
</feature>
<evidence type="ECO:0000256" key="1">
    <source>
        <dbReference type="SAM" id="Phobius"/>
    </source>
</evidence>
<keyword evidence="1" id="KW-1133">Transmembrane helix</keyword>
<comment type="caution">
    <text evidence="2">The sequence shown here is derived from an EMBL/GenBank/DDBJ whole genome shotgun (WGS) entry which is preliminary data.</text>
</comment>
<reference evidence="3" key="1">
    <citation type="submission" date="2013-08" db="EMBL/GenBank/DDBJ databases">
        <title>Intrasporangium oryzae NRRL B-24470.</title>
        <authorList>
            <person name="Liu H."/>
            <person name="Wang G."/>
        </authorList>
    </citation>
    <scope>NUCLEOTIDE SEQUENCE [LARGE SCALE GENOMIC DNA]</scope>
    <source>
        <strain evidence="3">Q5-1</strain>
    </source>
</reference>
<evidence type="ECO:0000313" key="3">
    <source>
        <dbReference type="Proteomes" id="UP000019494"/>
    </source>
</evidence>
<feature type="transmembrane region" description="Helical" evidence="1">
    <location>
        <begin position="306"/>
        <end position="325"/>
    </location>
</feature>